<dbReference type="EnsemblPlants" id="KRH39208">
    <property type="protein sequence ID" value="KRH39208"/>
    <property type="gene ID" value="GLYMA_09G185200"/>
</dbReference>
<feature type="compositionally biased region" description="Basic and acidic residues" evidence="1">
    <location>
        <begin position="22"/>
        <end position="33"/>
    </location>
</feature>
<feature type="compositionally biased region" description="Basic and acidic residues" evidence="1">
    <location>
        <begin position="1"/>
        <end position="10"/>
    </location>
</feature>
<keyword evidence="4" id="KW-1185">Reference proteome</keyword>
<dbReference type="RefSeq" id="XP_003534170.1">
    <property type="nucleotide sequence ID" value="XM_003534122.4"/>
</dbReference>
<dbReference type="AlphaFoldDB" id="I1L4C8"/>
<name>I1L4C8_SOYBN</name>
<feature type="region of interest" description="Disordered" evidence="1">
    <location>
        <begin position="1"/>
        <end position="117"/>
    </location>
</feature>
<dbReference type="HOGENOM" id="CLU_089126_0_0_1"/>
<proteinExistence type="predicted"/>
<evidence type="ECO:0000256" key="1">
    <source>
        <dbReference type="SAM" id="MobiDB-lite"/>
    </source>
</evidence>
<gene>
    <name evidence="3" type="primary">LOC100780556</name>
    <name evidence="2" type="ORF">GLYMA_09G185200</name>
</gene>
<sequence>MENHGNKRVWDQSSDSNTQRVDSPESKIRRVDSSDSGINSSESQLESVLDSSEVQLQDDIFNMLDDTDNVPERDSVQGLDSVIKSFEDEINAPGSDSGSGDPAQEPDSGELQSNLGYLLEASDDELGLPPTVGDGEEMGRAAPEMAELARFVGFEDDIPSYDAFGFGSGFTAENDGGAGGFVTVDGLFDYSDPSADVLWRSESLQAM</sequence>
<accession>I1L4C8</accession>
<dbReference type="PANTHER" id="PTHR34539:SF4">
    <property type="match status" value="1"/>
</dbReference>
<dbReference type="Gramene" id="KRH39208">
    <property type="protein sequence ID" value="KRH39208"/>
    <property type="gene ID" value="GLYMA_09G185200"/>
</dbReference>
<reference evidence="2 3" key="1">
    <citation type="journal article" date="2010" name="Nature">
        <title>Genome sequence of the palaeopolyploid soybean.</title>
        <authorList>
            <person name="Schmutz J."/>
            <person name="Cannon S.B."/>
            <person name="Schlueter J."/>
            <person name="Ma J."/>
            <person name="Mitros T."/>
            <person name="Nelson W."/>
            <person name="Hyten D.L."/>
            <person name="Song Q."/>
            <person name="Thelen J.J."/>
            <person name="Cheng J."/>
            <person name="Xu D."/>
            <person name="Hellsten U."/>
            <person name="May G.D."/>
            <person name="Yu Y."/>
            <person name="Sakurai T."/>
            <person name="Umezawa T."/>
            <person name="Bhattacharyya M.K."/>
            <person name="Sandhu D."/>
            <person name="Valliyodan B."/>
            <person name="Lindquist E."/>
            <person name="Peto M."/>
            <person name="Grant D."/>
            <person name="Shu S."/>
            <person name="Goodstein D."/>
            <person name="Barry K."/>
            <person name="Futrell-Griggs M."/>
            <person name="Abernathy B."/>
            <person name="Du J."/>
            <person name="Tian Z."/>
            <person name="Zhu L."/>
            <person name="Gill N."/>
            <person name="Joshi T."/>
            <person name="Libault M."/>
            <person name="Sethuraman A."/>
            <person name="Zhang X.-C."/>
            <person name="Shinozaki K."/>
            <person name="Nguyen H.T."/>
            <person name="Wing R.A."/>
            <person name="Cregan P."/>
            <person name="Specht J."/>
            <person name="Grimwood J."/>
            <person name="Rokhsar D."/>
            <person name="Stacey G."/>
            <person name="Shoemaker R.C."/>
            <person name="Jackson S.A."/>
        </authorList>
    </citation>
    <scope>NUCLEOTIDE SEQUENCE [LARGE SCALE GENOMIC DNA]</scope>
    <source>
        <strain evidence="3">cv. Williams 82</strain>
        <tissue evidence="2">Callus</tissue>
    </source>
</reference>
<reference evidence="2" key="3">
    <citation type="submission" date="2018-07" db="EMBL/GenBank/DDBJ databases">
        <title>WGS assembly of Glycine max.</title>
        <authorList>
            <person name="Schmutz J."/>
            <person name="Cannon S."/>
            <person name="Schlueter J."/>
            <person name="Ma J."/>
            <person name="Mitros T."/>
            <person name="Nelson W."/>
            <person name="Hyten D."/>
            <person name="Song Q."/>
            <person name="Thelen J."/>
            <person name="Cheng J."/>
            <person name="Xu D."/>
            <person name="Hellsten U."/>
            <person name="May G."/>
            <person name="Yu Y."/>
            <person name="Sakurai T."/>
            <person name="Umezawa T."/>
            <person name="Bhattacharyya M."/>
            <person name="Sandhu D."/>
            <person name="Valliyodan B."/>
            <person name="Lindquist E."/>
            <person name="Peto M."/>
            <person name="Grant D."/>
            <person name="Shu S."/>
            <person name="Goodstein D."/>
            <person name="Barry K."/>
            <person name="Futrell-Griggs M."/>
            <person name="Abernathy B."/>
            <person name="Du J."/>
            <person name="Tian Z."/>
            <person name="Zhu L."/>
            <person name="Gill N."/>
            <person name="Joshi T."/>
            <person name="Libault M."/>
            <person name="Sethuraman A."/>
            <person name="Zhang X."/>
            <person name="Shinozaki K."/>
            <person name="Nguyen H."/>
            <person name="Wing R."/>
            <person name="Cregan P."/>
            <person name="Specht J."/>
            <person name="Grimwood J."/>
            <person name="Rokhsar D."/>
            <person name="Stacey G."/>
            <person name="Shoemaker R."/>
            <person name="Jackson S."/>
        </authorList>
    </citation>
    <scope>NUCLEOTIDE SEQUENCE</scope>
    <source>
        <tissue evidence="2">Callus</tissue>
    </source>
</reference>
<dbReference type="GeneID" id="100780556"/>
<dbReference type="Proteomes" id="UP000008827">
    <property type="component" value="Chromosome 9"/>
</dbReference>
<protein>
    <submittedName>
        <fullName evidence="2 3">Uncharacterized protein</fullName>
    </submittedName>
</protein>
<dbReference type="OMA" id="RCEIKEW"/>
<feature type="compositionally biased region" description="Polar residues" evidence="1">
    <location>
        <begin position="44"/>
        <end position="55"/>
    </location>
</feature>
<dbReference type="PaxDb" id="3847-GLYMA09G31690.1"/>
<organism evidence="3">
    <name type="scientific">Glycine max</name>
    <name type="common">Soybean</name>
    <name type="synonym">Glycine hispida</name>
    <dbReference type="NCBI Taxonomy" id="3847"/>
    <lineage>
        <taxon>Eukaryota</taxon>
        <taxon>Viridiplantae</taxon>
        <taxon>Streptophyta</taxon>
        <taxon>Embryophyta</taxon>
        <taxon>Tracheophyta</taxon>
        <taxon>Spermatophyta</taxon>
        <taxon>Magnoliopsida</taxon>
        <taxon>eudicotyledons</taxon>
        <taxon>Gunneridae</taxon>
        <taxon>Pentapetalae</taxon>
        <taxon>rosids</taxon>
        <taxon>fabids</taxon>
        <taxon>Fabales</taxon>
        <taxon>Fabaceae</taxon>
        <taxon>Papilionoideae</taxon>
        <taxon>50 kb inversion clade</taxon>
        <taxon>NPAAA clade</taxon>
        <taxon>indigoferoid/millettioid clade</taxon>
        <taxon>Phaseoleae</taxon>
        <taxon>Glycine</taxon>
        <taxon>Glycine subgen. Soja</taxon>
    </lineage>
</organism>
<reference evidence="3" key="2">
    <citation type="submission" date="2018-02" db="UniProtKB">
        <authorList>
            <consortium name="EnsemblPlants"/>
        </authorList>
    </citation>
    <scope>IDENTIFICATION</scope>
    <source>
        <strain evidence="3">Williams 82</strain>
    </source>
</reference>
<evidence type="ECO:0000313" key="4">
    <source>
        <dbReference type="Proteomes" id="UP000008827"/>
    </source>
</evidence>
<evidence type="ECO:0000313" key="3">
    <source>
        <dbReference type="EnsemblPlants" id="KRH39208"/>
    </source>
</evidence>
<evidence type="ECO:0000313" key="2">
    <source>
        <dbReference type="EMBL" id="KRH39208.1"/>
    </source>
</evidence>
<dbReference type="eggNOG" id="KOG0670">
    <property type="taxonomic scope" value="Eukaryota"/>
</dbReference>
<dbReference type="OrthoDB" id="1717367at2759"/>
<dbReference type="EMBL" id="CM000842">
    <property type="protein sequence ID" value="KRH39208.1"/>
    <property type="molecule type" value="Genomic_DNA"/>
</dbReference>
<feature type="compositionally biased region" description="Low complexity" evidence="1">
    <location>
        <begin position="34"/>
        <end position="43"/>
    </location>
</feature>
<dbReference type="PANTHER" id="PTHR34539">
    <property type="entry name" value="T6J4.11 PROTEIN"/>
    <property type="match status" value="1"/>
</dbReference>
<feature type="compositionally biased region" description="Polar residues" evidence="1">
    <location>
        <begin position="11"/>
        <end position="21"/>
    </location>
</feature>
<dbReference type="STRING" id="3847.I1L4C8"/>
<dbReference type="KEGG" id="gmx:100780556"/>